<reference evidence="1" key="1">
    <citation type="submission" date="2011-11" db="EMBL/GenBank/DDBJ databases">
        <title>The Genome Sequence of Fusarium oxysporum PHW808.</title>
        <authorList>
            <consortium name="The Broad Institute Genome Sequencing Platform"/>
            <person name="Ma L.-J."/>
            <person name="Gale L.R."/>
            <person name="Schwartz D.C."/>
            <person name="Zhou S."/>
            <person name="Corby-Kistler H."/>
            <person name="Young S.K."/>
            <person name="Zeng Q."/>
            <person name="Gargeya S."/>
            <person name="Fitzgerald M."/>
            <person name="Haas B."/>
            <person name="Abouelleil A."/>
            <person name="Alvarado L."/>
            <person name="Arachchi H.M."/>
            <person name="Berlin A."/>
            <person name="Brown A."/>
            <person name="Chapman S.B."/>
            <person name="Chen Z."/>
            <person name="Dunbar C."/>
            <person name="Freedman E."/>
            <person name="Gearin G."/>
            <person name="Goldberg J."/>
            <person name="Griggs A."/>
            <person name="Gujja S."/>
            <person name="Heiman D."/>
            <person name="Howarth C."/>
            <person name="Larson L."/>
            <person name="Lui A."/>
            <person name="MacDonald P.J.P."/>
            <person name="Montmayeur A."/>
            <person name="Murphy C."/>
            <person name="Neiman D."/>
            <person name="Pearson M."/>
            <person name="Priest M."/>
            <person name="Roberts A."/>
            <person name="Saif S."/>
            <person name="Shea T."/>
            <person name="Shenoy N."/>
            <person name="Sisk P."/>
            <person name="Stolte C."/>
            <person name="Sykes S."/>
            <person name="Wortman J."/>
            <person name="Nusbaum C."/>
            <person name="Birren B."/>
        </authorList>
    </citation>
    <scope>NUCLEOTIDE SEQUENCE [LARGE SCALE GENOMIC DNA]</scope>
    <source>
        <strain evidence="1">54008</strain>
    </source>
</reference>
<evidence type="ECO:0000313" key="1">
    <source>
        <dbReference type="EMBL" id="EXL74946.1"/>
    </source>
</evidence>
<dbReference type="EMBL" id="JH658865">
    <property type="protein sequence ID" value="EXL74946.1"/>
    <property type="molecule type" value="Genomic_DNA"/>
</dbReference>
<proteinExistence type="predicted"/>
<accession>X0HSW3</accession>
<gene>
    <name evidence="1" type="ORF">FOPG_10058</name>
</gene>
<reference evidence="1" key="2">
    <citation type="submission" date="2012-05" db="EMBL/GenBank/DDBJ databases">
        <title>The Genome Annotation of Fusarium oxysporum PHW808.</title>
        <authorList>
            <consortium name="The Broad Institute Genomics Platform"/>
            <person name="Ma L.-J."/>
            <person name="Corby-Kistler H."/>
            <person name="Broz K."/>
            <person name="Gale L.R."/>
            <person name="Jonkers W."/>
            <person name="O'Donnell K."/>
            <person name="Ploetz R."/>
            <person name="Steinberg C."/>
            <person name="Schwartz D.C."/>
            <person name="VanEtten H."/>
            <person name="Zhou S."/>
            <person name="Young S.K."/>
            <person name="Zeng Q."/>
            <person name="Gargeya S."/>
            <person name="Fitzgerald M."/>
            <person name="Abouelleil A."/>
            <person name="Alvarado L."/>
            <person name="Chapman S.B."/>
            <person name="Gainer-Dewar J."/>
            <person name="Goldberg J."/>
            <person name="Griggs A."/>
            <person name="Gujja S."/>
            <person name="Hansen M."/>
            <person name="Howarth C."/>
            <person name="Imamovic A."/>
            <person name="Ireland A."/>
            <person name="Larimer J."/>
            <person name="McCowan C."/>
            <person name="Murphy C."/>
            <person name="Pearson M."/>
            <person name="Poon T.W."/>
            <person name="Priest M."/>
            <person name="Roberts A."/>
            <person name="Saif S."/>
            <person name="Shea T."/>
            <person name="Sykes S."/>
            <person name="Wortman J."/>
            <person name="Nusbaum C."/>
            <person name="Birren B."/>
        </authorList>
    </citation>
    <scope>NUCLEOTIDE SEQUENCE</scope>
    <source>
        <strain evidence="1">54008</strain>
    </source>
</reference>
<protein>
    <submittedName>
        <fullName evidence="1">Uncharacterized protein</fullName>
    </submittedName>
</protein>
<dbReference type="HOGENOM" id="CLU_1981683_0_0_1"/>
<dbReference type="Proteomes" id="UP000030676">
    <property type="component" value="Unassembled WGS sequence"/>
</dbReference>
<name>X0HSW3_FUSOX</name>
<sequence>MGSPLRYGRKVSRSRTRSDNELWLHLISSGPGDKLDSTSEQICYLSTNWFGWSHMALANAARSVSSVSQAVWVVSLVVNHGNMVPVQLKSVYRDLSSRSLASNCGPQFVTANLTFRLENDGSVDEG</sequence>
<organism evidence="1">
    <name type="scientific">Fusarium oxysporum f. sp. conglutinans race 2 54008</name>
    <dbReference type="NCBI Taxonomy" id="1089457"/>
    <lineage>
        <taxon>Eukaryota</taxon>
        <taxon>Fungi</taxon>
        <taxon>Dikarya</taxon>
        <taxon>Ascomycota</taxon>
        <taxon>Pezizomycotina</taxon>
        <taxon>Sordariomycetes</taxon>
        <taxon>Hypocreomycetidae</taxon>
        <taxon>Hypocreales</taxon>
        <taxon>Nectriaceae</taxon>
        <taxon>Fusarium</taxon>
        <taxon>Fusarium oxysporum species complex</taxon>
    </lineage>
</organism>
<dbReference type="AlphaFoldDB" id="X0HSW3"/>